<comment type="caution">
    <text evidence="5">The sequence shown here is derived from an EMBL/GenBank/DDBJ whole genome shotgun (WGS) entry which is preliminary data.</text>
</comment>
<keyword evidence="3" id="KW-0808">Transferase</keyword>
<dbReference type="InterPro" id="IPR029026">
    <property type="entry name" value="tRNA_m1G_MTases_N"/>
</dbReference>
<feature type="domain" description="RNA 2-O ribose methyltransferase substrate binding" evidence="4">
    <location>
        <begin position="32"/>
        <end position="105"/>
    </location>
</feature>
<evidence type="ECO:0000313" key="6">
    <source>
        <dbReference type="Proteomes" id="UP001205740"/>
    </source>
</evidence>
<sequence>MVETALTERSTRVVSLSKLHRAAQRRDRGVFLVEGANAVGSALAVGAVRTVLVREDDVTSFVTILDDARAAGIEIVVITPRAADKLGETTTTPGLFAECTALDTDVDAVVAAGRDGAVVVAVDLADPGNAGTLIRTADATGCAGVVLAGDAVDVHNGKCVRASAGSVFHLPIVRDRDVAGVLTRLREAGHTVLATAAGGELSLDDLDAAGNEGLLAGPVAWVFGNEAHGLSPEVAASADHRVAIPVRGRAESLNIAAAAAMCLYVSARVHAAHTS</sequence>
<dbReference type="GO" id="GO:0032259">
    <property type="term" value="P:methylation"/>
    <property type="evidence" value="ECO:0007669"/>
    <property type="project" value="UniProtKB-KW"/>
</dbReference>
<accession>A0ABT1H592</accession>
<dbReference type="InterPro" id="IPR029064">
    <property type="entry name" value="Ribosomal_eL30-like_sf"/>
</dbReference>
<evidence type="ECO:0000313" key="5">
    <source>
        <dbReference type="EMBL" id="MCP2162411.1"/>
    </source>
</evidence>
<dbReference type="Pfam" id="PF22435">
    <property type="entry name" value="MRM3-like_sub_bind"/>
    <property type="match status" value="1"/>
</dbReference>
<reference evidence="5 6" key="1">
    <citation type="submission" date="2022-06" db="EMBL/GenBank/DDBJ databases">
        <title>Genomic Encyclopedia of Archaeal and Bacterial Type Strains, Phase II (KMG-II): from individual species to whole genera.</title>
        <authorList>
            <person name="Goeker M."/>
        </authorList>
    </citation>
    <scope>NUCLEOTIDE SEQUENCE [LARGE SCALE GENOMIC DNA]</scope>
    <source>
        <strain evidence="5 6">DSM 45037</strain>
    </source>
</reference>
<dbReference type="PANTHER" id="PTHR43191">
    <property type="entry name" value="RRNA METHYLTRANSFERASE 3"/>
    <property type="match status" value="1"/>
</dbReference>
<dbReference type="InterPro" id="IPR029028">
    <property type="entry name" value="Alpha/beta_knot_MTases"/>
</dbReference>
<comment type="similarity">
    <text evidence="1">Belongs to the class IV-like SAM-binding methyltransferase superfamily. RNA methyltransferase TrmH family.</text>
</comment>
<dbReference type="InterPro" id="IPR053888">
    <property type="entry name" value="MRM3-like_sub_bind"/>
</dbReference>
<organism evidence="5 6">
    <name type="scientific">Williamsia serinedens</name>
    <dbReference type="NCBI Taxonomy" id="391736"/>
    <lineage>
        <taxon>Bacteria</taxon>
        <taxon>Bacillati</taxon>
        <taxon>Actinomycetota</taxon>
        <taxon>Actinomycetes</taxon>
        <taxon>Mycobacteriales</taxon>
        <taxon>Nocardiaceae</taxon>
        <taxon>Williamsia</taxon>
    </lineage>
</organism>
<dbReference type="SUPFAM" id="SSF75217">
    <property type="entry name" value="alpha/beta knot"/>
    <property type="match status" value="1"/>
</dbReference>
<dbReference type="Gene3D" id="3.30.1330.30">
    <property type="match status" value="1"/>
</dbReference>
<dbReference type="InterPro" id="IPR051259">
    <property type="entry name" value="rRNA_Methyltransferase"/>
</dbReference>
<evidence type="ECO:0000256" key="1">
    <source>
        <dbReference type="ARBA" id="ARBA00007228"/>
    </source>
</evidence>
<dbReference type="InterPro" id="IPR013123">
    <property type="entry name" value="SpoU_subst-bd"/>
</dbReference>
<dbReference type="GO" id="GO:0008168">
    <property type="term" value="F:methyltransferase activity"/>
    <property type="evidence" value="ECO:0007669"/>
    <property type="project" value="UniProtKB-KW"/>
</dbReference>
<dbReference type="Pfam" id="PF00588">
    <property type="entry name" value="SpoU_methylase"/>
    <property type="match status" value="1"/>
</dbReference>
<evidence type="ECO:0000259" key="4">
    <source>
        <dbReference type="SMART" id="SM00967"/>
    </source>
</evidence>
<dbReference type="InterPro" id="IPR001537">
    <property type="entry name" value="SpoU_MeTrfase"/>
</dbReference>
<protein>
    <submittedName>
        <fullName evidence="5">RNA methyltransferase, TrmH family</fullName>
    </submittedName>
</protein>
<dbReference type="CDD" id="cd18095">
    <property type="entry name" value="SpoU-like_rRNA-MTase"/>
    <property type="match status" value="1"/>
</dbReference>
<evidence type="ECO:0000256" key="2">
    <source>
        <dbReference type="ARBA" id="ARBA00022603"/>
    </source>
</evidence>
<dbReference type="Proteomes" id="UP001205740">
    <property type="component" value="Unassembled WGS sequence"/>
</dbReference>
<keyword evidence="6" id="KW-1185">Reference proteome</keyword>
<proteinExistence type="inferred from homology"/>
<keyword evidence="2 5" id="KW-0489">Methyltransferase</keyword>
<gene>
    <name evidence="5" type="ORF">LX12_003619</name>
</gene>
<evidence type="ECO:0000256" key="3">
    <source>
        <dbReference type="ARBA" id="ARBA00022679"/>
    </source>
</evidence>
<dbReference type="EMBL" id="JAMTCG010000007">
    <property type="protein sequence ID" value="MCP2162411.1"/>
    <property type="molecule type" value="Genomic_DNA"/>
</dbReference>
<dbReference type="PANTHER" id="PTHR43191:SF2">
    <property type="entry name" value="RRNA METHYLTRANSFERASE 3, MITOCHONDRIAL"/>
    <property type="match status" value="1"/>
</dbReference>
<name>A0ABT1H592_9NOCA</name>
<dbReference type="SUPFAM" id="SSF55315">
    <property type="entry name" value="L30e-like"/>
    <property type="match status" value="1"/>
</dbReference>
<dbReference type="SMART" id="SM00967">
    <property type="entry name" value="SpoU_sub_bind"/>
    <property type="match status" value="1"/>
</dbReference>
<dbReference type="Gene3D" id="3.40.1280.10">
    <property type="match status" value="1"/>
</dbReference>